<comment type="caution">
    <text evidence="1">The sequence shown here is derived from an EMBL/GenBank/DDBJ whole genome shotgun (WGS) entry which is preliminary data.</text>
</comment>
<evidence type="ECO:0000313" key="1">
    <source>
        <dbReference type="EMBL" id="PEC19085.1"/>
    </source>
</evidence>
<dbReference type="Proteomes" id="UP000220006">
    <property type="component" value="Unassembled WGS sequence"/>
</dbReference>
<sequence>MSCIITGLTQPLCLTLVYNVSSGILISSTVDCGGCTLETEFDYTSKNLVIRVPFTGEGTLIFNDKFQASCVTTNLTQP</sequence>
<proteinExistence type="predicted"/>
<reference evidence="1 2" key="1">
    <citation type="submission" date="2017-09" db="EMBL/GenBank/DDBJ databases">
        <title>Large-scale bioinformatics analysis of Bacillus genomes uncovers conserved roles of natural products in bacterial physiology.</title>
        <authorList>
            <consortium name="Agbiome Team Llc"/>
            <person name="Bleich R.M."/>
            <person name="Grubbs K.J."/>
            <person name="Santa Maria K.C."/>
            <person name="Allen S.E."/>
            <person name="Farag S."/>
            <person name="Shank E.A."/>
            <person name="Bowers A."/>
        </authorList>
    </citation>
    <scope>NUCLEOTIDE SEQUENCE [LARGE SCALE GENOMIC DNA]</scope>
    <source>
        <strain evidence="1 2">AFS096845</strain>
    </source>
</reference>
<evidence type="ECO:0000313" key="2">
    <source>
        <dbReference type="Proteomes" id="UP000220006"/>
    </source>
</evidence>
<protein>
    <submittedName>
        <fullName evidence="1">Uncharacterized protein</fullName>
    </submittedName>
</protein>
<dbReference type="AlphaFoldDB" id="A0A2A7HQY9"/>
<accession>A0A2A7HQY9</accession>
<dbReference type="EMBL" id="NVLK01000081">
    <property type="protein sequence ID" value="PEC19085.1"/>
    <property type="molecule type" value="Genomic_DNA"/>
</dbReference>
<gene>
    <name evidence="1" type="ORF">COM96_26965</name>
</gene>
<name>A0A2A7HQY9_BACCE</name>
<organism evidence="1 2">
    <name type="scientific">Bacillus cereus</name>
    <dbReference type="NCBI Taxonomy" id="1396"/>
    <lineage>
        <taxon>Bacteria</taxon>
        <taxon>Bacillati</taxon>
        <taxon>Bacillota</taxon>
        <taxon>Bacilli</taxon>
        <taxon>Bacillales</taxon>
        <taxon>Bacillaceae</taxon>
        <taxon>Bacillus</taxon>
        <taxon>Bacillus cereus group</taxon>
    </lineage>
</organism>